<reference evidence="1" key="1">
    <citation type="journal article" date="2004" name="Nature">
        <title>Genome duplication in the teleost fish Tetraodon nigroviridis reveals the early vertebrate proto-karyotype.</title>
        <authorList>
            <person name="Jaillon O."/>
            <person name="Aury J.-M."/>
            <person name="Brunet F."/>
            <person name="Petit J.-L."/>
            <person name="Stange-Thomann N."/>
            <person name="Mauceli E."/>
            <person name="Bouneau L."/>
            <person name="Fischer C."/>
            <person name="Ozouf-Costaz C."/>
            <person name="Bernot A."/>
            <person name="Nicaud S."/>
            <person name="Jaffe D."/>
            <person name="Fisher S."/>
            <person name="Lutfalla G."/>
            <person name="Dossat C."/>
            <person name="Segurens B."/>
            <person name="Dasilva C."/>
            <person name="Salanoubat M."/>
            <person name="Levy M."/>
            <person name="Boudet N."/>
            <person name="Castellano S."/>
            <person name="Anthouard V."/>
            <person name="Jubin C."/>
            <person name="Castelli V."/>
            <person name="Katinka M."/>
            <person name="Vacherie B."/>
            <person name="Biemont C."/>
            <person name="Skalli Z."/>
            <person name="Cattolico L."/>
            <person name="Poulain J."/>
            <person name="De Berardinis V."/>
            <person name="Cruaud C."/>
            <person name="Duprat S."/>
            <person name="Brottier P."/>
            <person name="Coutanceau J.-P."/>
            <person name="Gouzy J."/>
            <person name="Parra G."/>
            <person name="Lardier G."/>
            <person name="Chapple C."/>
            <person name="McKernan K.J."/>
            <person name="McEwan P."/>
            <person name="Bosak S."/>
            <person name="Kellis M."/>
            <person name="Volff J.-N."/>
            <person name="Guigo R."/>
            <person name="Zody M.C."/>
            <person name="Mesirov J."/>
            <person name="Lindblad-Toh K."/>
            <person name="Birren B."/>
            <person name="Nusbaum C."/>
            <person name="Kahn D."/>
            <person name="Robinson-Rechavi M."/>
            <person name="Laudet V."/>
            <person name="Schachter V."/>
            <person name="Quetier F."/>
            <person name="Saurin W."/>
            <person name="Scarpelli C."/>
            <person name="Wincker P."/>
            <person name="Lander E.S."/>
            <person name="Weissenbach J."/>
            <person name="Roest Crollius H."/>
        </authorList>
    </citation>
    <scope>NUCLEOTIDE SEQUENCE [LARGE SCALE GENOMIC DNA]</scope>
</reference>
<feature type="non-terminal residue" evidence="1">
    <location>
        <position position="1"/>
    </location>
</feature>
<reference evidence="1" key="2">
    <citation type="submission" date="2004-02" db="EMBL/GenBank/DDBJ databases">
        <authorList>
            <consortium name="Genoscope"/>
            <consortium name="Whitehead Institute Centre for Genome Research"/>
        </authorList>
    </citation>
    <scope>NUCLEOTIDE SEQUENCE</scope>
</reference>
<gene>
    <name evidence="1" type="ORF">GSTENG00001488001</name>
</gene>
<sequence>RKRIDPRRRQAALSFLSNISLDGRP</sequence>
<organism evidence="1">
    <name type="scientific">Tetraodon nigroviridis</name>
    <name type="common">Spotted green pufferfish</name>
    <name type="synonym">Chelonodon nigroviridis</name>
    <dbReference type="NCBI Taxonomy" id="99883"/>
    <lineage>
        <taxon>Eukaryota</taxon>
        <taxon>Metazoa</taxon>
        <taxon>Chordata</taxon>
        <taxon>Craniata</taxon>
        <taxon>Vertebrata</taxon>
        <taxon>Euteleostomi</taxon>
        <taxon>Actinopterygii</taxon>
        <taxon>Neopterygii</taxon>
        <taxon>Teleostei</taxon>
        <taxon>Neoteleostei</taxon>
        <taxon>Acanthomorphata</taxon>
        <taxon>Eupercaria</taxon>
        <taxon>Tetraodontiformes</taxon>
        <taxon>Tetradontoidea</taxon>
        <taxon>Tetraodontidae</taxon>
        <taxon>Tetraodon</taxon>
    </lineage>
</organism>
<name>Q4TFS0_TETNG</name>
<dbReference type="AlphaFoldDB" id="Q4TFS0"/>
<proteinExistence type="predicted"/>
<comment type="caution">
    <text evidence="1">The sequence shown here is derived from an EMBL/GenBank/DDBJ whole genome shotgun (WGS) entry which is preliminary data.</text>
</comment>
<protein>
    <submittedName>
        <fullName evidence="1">(spotted green pufferfish) hypothetical protein</fullName>
    </submittedName>
</protein>
<dbReference type="KEGG" id="tng:GSTEN00001488G001"/>
<accession>Q4TFS0</accession>
<feature type="non-terminal residue" evidence="1">
    <location>
        <position position="25"/>
    </location>
</feature>
<evidence type="ECO:0000313" key="1">
    <source>
        <dbReference type="EMBL" id="CAF88262.1"/>
    </source>
</evidence>
<dbReference type="EMBL" id="CAAE01004249">
    <property type="protein sequence ID" value="CAF88262.1"/>
    <property type="molecule type" value="Genomic_DNA"/>
</dbReference>